<proteinExistence type="predicted"/>
<dbReference type="GO" id="GO:0140291">
    <property type="term" value="P:peptidyl-glutamate ADP-deribosylation"/>
    <property type="evidence" value="ECO:0007669"/>
    <property type="project" value="TreeGrafter"/>
</dbReference>
<evidence type="ECO:0000259" key="2">
    <source>
        <dbReference type="PROSITE" id="PS51154"/>
    </source>
</evidence>
<feature type="compositionally biased region" description="Basic and acidic residues" evidence="1">
    <location>
        <begin position="180"/>
        <end position="191"/>
    </location>
</feature>
<organism evidence="3 4">
    <name type="scientific">Cloeon dipterum</name>
    <dbReference type="NCBI Taxonomy" id="197152"/>
    <lineage>
        <taxon>Eukaryota</taxon>
        <taxon>Metazoa</taxon>
        <taxon>Ecdysozoa</taxon>
        <taxon>Arthropoda</taxon>
        <taxon>Hexapoda</taxon>
        <taxon>Insecta</taxon>
        <taxon>Pterygota</taxon>
        <taxon>Palaeoptera</taxon>
        <taxon>Ephemeroptera</taxon>
        <taxon>Pisciforma</taxon>
        <taxon>Baetidae</taxon>
        <taxon>Cloeon</taxon>
    </lineage>
</organism>
<dbReference type="PROSITE" id="PS51154">
    <property type="entry name" value="MACRO"/>
    <property type="match status" value="1"/>
</dbReference>
<feature type="compositionally biased region" description="Basic and acidic residues" evidence="1">
    <location>
        <begin position="30"/>
        <end position="44"/>
    </location>
</feature>
<evidence type="ECO:0000313" key="3">
    <source>
        <dbReference type="EMBL" id="CAB3364002.1"/>
    </source>
</evidence>
<feature type="compositionally biased region" description="Polar residues" evidence="1">
    <location>
        <begin position="51"/>
        <end position="66"/>
    </location>
</feature>
<feature type="region of interest" description="Disordered" evidence="1">
    <location>
        <begin position="1"/>
        <end position="214"/>
    </location>
</feature>
<dbReference type="InterPro" id="IPR050892">
    <property type="entry name" value="ADP-ribose_metab_enzymes"/>
</dbReference>
<evidence type="ECO:0000256" key="1">
    <source>
        <dbReference type="SAM" id="MobiDB-lite"/>
    </source>
</evidence>
<comment type="caution">
    <text evidence="3">The sequence shown here is derived from an EMBL/GenBank/DDBJ whole genome shotgun (WGS) entry which is preliminary data.</text>
</comment>
<dbReference type="CDD" id="cd02901">
    <property type="entry name" value="Macro_Poa1p-like"/>
    <property type="match status" value="1"/>
</dbReference>
<dbReference type="Gene3D" id="3.40.220.10">
    <property type="entry name" value="Leucine Aminopeptidase, subunit E, domain 1"/>
    <property type="match status" value="1"/>
</dbReference>
<dbReference type="InterPro" id="IPR043472">
    <property type="entry name" value="Macro_dom-like"/>
</dbReference>
<feature type="compositionally biased region" description="Polar residues" evidence="1">
    <location>
        <begin position="8"/>
        <end position="17"/>
    </location>
</feature>
<dbReference type="PANTHER" id="PTHR12521">
    <property type="entry name" value="PROTEIN C6ORF130"/>
    <property type="match status" value="1"/>
</dbReference>
<feature type="compositionally biased region" description="Basic and acidic residues" evidence="1">
    <location>
        <begin position="67"/>
        <end position="120"/>
    </location>
</feature>
<feature type="compositionally biased region" description="Basic residues" evidence="1">
    <location>
        <begin position="121"/>
        <end position="130"/>
    </location>
</feature>
<feature type="compositionally biased region" description="Basic and acidic residues" evidence="1">
    <location>
        <begin position="131"/>
        <end position="161"/>
    </location>
</feature>
<protein>
    <recommendedName>
        <fullName evidence="2">Macro domain-containing protein</fullName>
    </recommendedName>
</protein>
<sequence>MEGGTVRNADNGQTSSPAPLEMNAAVSPGLRDRDKKIKSEERFYKAPGYRQKTNSPLPQASSSIKGESQKRESEQKKDKKHDGNLPTETRSKESKATDSKKEAKKTPKSADRGDRADAKSSSKRSTRRSSKVLEKSEGQTEHFTEKAEPKRDADSLQEKVAKSISAGFSVDAGEAVQTQPEERDVKSDTPKSTRGSENSGRRSEGKKKMVNSTKATKIVETRKFIELEEKANLAVGSEELQVIQVVPPTMEPEEKAKPAATSGDLQMIQVEPLAPFPEVAKNAVDVLHSQYLELIASIELPPEQPLEERDEVNLQDHQRSYAQQYLAESAGMRYPSQQRGEKVVLDQEVMKDYRRVFNFWEHQNKKYTEAKEKESSVITVVDGDLFSATCSLAHCVSEDFRMSSGIAVPFRRRFGHVAELLNQRKTSGEVAVLLNGNRFIYYLVTKELYMSKPEGLFRMWQCLAAMREHAMLYGVQDIAMPKIGCGKDHMHWPDVANAIQTTFANTGIRITVYQMQSDPIPAVCWPQLPPLKRLAPFPPNLSTPPPAKRPNADYWLPAPQEPNSMRTLYVQHVLTSNILDARPPIVRIFLASSKSCPPEDSAAMLNSTFKFWNEFMQKERLLGTNVPLFAGQINALVVRDDPKEMIDYQALHKAAKDLAKMTSALGIQRLAIQGFSLPNDKMATFKVITILRLAMVNQSLTLFVHWSDDPPYAHLIRHYQQLHNQQSQQSQEQIVQPVLGPDEYDY</sequence>
<dbReference type="SUPFAM" id="SSF52949">
    <property type="entry name" value="Macro domain-like"/>
    <property type="match status" value="1"/>
</dbReference>
<reference evidence="3 4" key="1">
    <citation type="submission" date="2020-04" db="EMBL/GenBank/DDBJ databases">
        <authorList>
            <person name="Alioto T."/>
            <person name="Alioto T."/>
            <person name="Gomez Garrido J."/>
        </authorList>
    </citation>
    <scope>NUCLEOTIDE SEQUENCE [LARGE SCALE GENOMIC DNA]</scope>
</reference>
<dbReference type="Proteomes" id="UP000494165">
    <property type="component" value="Unassembled WGS sequence"/>
</dbReference>
<name>A0A8S1C4F6_9INSE</name>
<feature type="domain" description="Macro" evidence="2">
    <location>
        <begin position="365"/>
        <end position="521"/>
    </location>
</feature>
<gene>
    <name evidence="3" type="ORF">CLODIP_2_CD06885</name>
</gene>
<dbReference type="EMBL" id="CADEPI010000014">
    <property type="protein sequence ID" value="CAB3364002.1"/>
    <property type="molecule type" value="Genomic_DNA"/>
</dbReference>
<dbReference type="AlphaFoldDB" id="A0A8S1C4F6"/>
<dbReference type="PANTHER" id="PTHR12521:SF0">
    <property type="entry name" value="ADP-RIBOSE GLYCOHYDROLASE OARD1"/>
    <property type="match status" value="1"/>
</dbReference>
<keyword evidence="4" id="KW-1185">Reference proteome</keyword>
<accession>A0A8S1C4F6</accession>
<dbReference type="OrthoDB" id="2155246at2759"/>
<evidence type="ECO:0000313" key="4">
    <source>
        <dbReference type="Proteomes" id="UP000494165"/>
    </source>
</evidence>
<dbReference type="InterPro" id="IPR002589">
    <property type="entry name" value="Macro_dom"/>
</dbReference>